<dbReference type="VEuPathDB" id="MicrosporidiaDB:ECANGB1_897"/>
<dbReference type="EMBL" id="LWDP01000025">
    <property type="protein sequence ID" value="ORD94300.1"/>
    <property type="molecule type" value="Genomic_DNA"/>
</dbReference>
<proteinExistence type="inferred from homology"/>
<dbReference type="PANTHER" id="PTHR15938">
    <property type="entry name" value="TBP-1 INTERACTING PROTEIN"/>
    <property type="match status" value="1"/>
</dbReference>
<accession>A0A1Y1S8D1</accession>
<dbReference type="InterPro" id="IPR010776">
    <property type="entry name" value="Hop2_WH_dom"/>
</dbReference>
<comment type="subcellular location">
    <subcellularLocation>
        <location evidence="1">Nucleus</location>
    </subcellularLocation>
</comment>
<dbReference type="InterPro" id="IPR036388">
    <property type="entry name" value="WH-like_DNA-bd_sf"/>
</dbReference>
<dbReference type="GO" id="GO:0000709">
    <property type="term" value="P:meiotic joint molecule formation"/>
    <property type="evidence" value="ECO:0007669"/>
    <property type="project" value="TreeGrafter"/>
</dbReference>
<dbReference type="GO" id="GO:0010774">
    <property type="term" value="P:meiotic strand invasion involved in reciprocal meiotic recombination"/>
    <property type="evidence" value="ECO:0007669"/>
    <property type="project" value="TreeGrafter"/>
</dbReference>
<organism evidence="8 9">
    <name type="scientific">Enterospora canceri</name>
    <dbReference type="NCBI Taxonomy" id="1081671"/>
    <lineage>
        <taxon>Eukaryota</taxon>
        <taxon>Fungi</taxon>
        <taxon>Fungi incertae sedis</taxon>
        <taxon>Microsporidia</taxon>
        <taxon>Enterocytozoonidae</taxon>
        <taxon>Enterospora</taxon>
    </lineage>
</organism>
<evidence type="ECO:0000256" key="4">
    <source>
        <dbReference type="ARBA" id="ARBA00023242"/>
    </source>
</evidence>
<keyword evidence="3" id="KW-0233">DNA recombination</keyword>
<evidence type="ECO:0000313" key="8">
    <source>
        <dbReference type="EMBL" id="ORD94300.1"/>
    </source>
</evidence>
<feature type="domain" description="Homologous-pairing protein 2 winged helix" evidence="7">
    <location>
        <begin position="31"/>
        <end position="86"/>
    </location>
</feature>
<evidence type="ECO:0000256" key="1">
    <source>
        <dbReference type="ARBA" id="ARBA00004123"/>
    </source>
</evidence>
<feature type="coiled-coil region" evidence="6">
    <location>
        <begin position="116"/>
        <end position="157"/>
    </location>
</feature>
<dbReference type="Pfam" id="PF07106">
    <property type="entry name" value="WHD_TBPIP"/>
    <property type="match status" value="1"/>
</dbReference>
<dbReference type="GO" id="GO:0000794">
    <property type="term" value="C:condensed nuclear chromosome"/>
    <property type="evidence" value="ECO:0007669"/>
    <property type="project" value="TreeGrafter"/>
</dbReference>
<evidence type="ECO:0000259" key="7">
    <source>
        <dbReference type="Pfam" id="PF07106"/>
    </source>
</evidence>
<keyword evidence="5" id="KW-0469">Meiosis</keyword>
<protein>
    <recommendedName>
        <fullName evidence="7">Homologous-pairing protein 2 winged helix domain-containing protein</fullName>
    </recommendedName>
</protein>
<sequence length="232" mass="27060">MTSLENTEPKKTKRAKKVVLKSEDYKTLRNQVYTLFYYSNKPFILTELNLQFKEARKTEIETICDDLTSKGLLTNKMNGKTKIWYLNQNKLNYGEKENLASTAGSMDARKQSGVSMGELEEVYEEVKEEFKITKEKGMELRNEINSLNNELSNVELEDEIEKMKVFITENKAYENVELVDEEEYKKHKTVQVKYRKMEAERKGILKNIINSVSEGMGKSKKEFMEEVGISKE</sequence>
<evidence type="ECO:0000256" key="3">
    <source>
        <dbReference type="ARBA" id="ARBA00023172"/>
    </source>
</evidence>
<dbReference type="GO" id="GO:0003690">
    <property type="term" value="F:double-stranded DNA binding"/>
    <property type="evidence" value="ECO:0007669"/>
    <property type="project" value="TreeGrafter"/>
</dbReference>
<keyword evidence="6" id="KW-0175">Coiled coil</keyword>
<evidence type="ECO:0000256" key="6">
    <source>
        <dbReference type="SAM" id="Coils"/>
    </source>
</evidence>
<gene>
    <name evidence="8" type="ORF">ECANGB1_897</name>
</gene>
<dbReference type="Gene3D" id="1.10.10.10">
    <property type="entry name" value="Winged helix-like DNA-binding domain superfamily/Winged helix DNA-binding domain"/>
    <property type="match status" value="1"/>
</dbReference>
<dbReference type="GO" id="GO:0120231">
    <property type="term" value="C:DNA recombinase auxiliary factor complex"/>
    <property type="evidence" value="ECO:0007669"/>
    <property type="project" value="TreeGrafter"/>
</dbReference>
<dbReference type="OrthoDB" id="272266at2759"/>
<reference evidence="8 9" key="1">
    <citation type="journal article" date="2017" name="Environ. Microbiol.">
        <title>Decay of the glycolytic pathway and adaptation to intranuclear parasitism within Enterocytozoonidae microsporidia.</title>
        <authorList>
            <person name="Wiredu Boakye D."/>
            <person name="Jaroenlak P."/>
            <person name="Prachumwat A."/>
            <person name="Williams T.A."/>
            <person name="Bateman K.S."/>
            <person name="Itsathitphaisarn O."/>
            <person name="Sritunyalucksana K."/>
            <person name="Paszkiewicz K.H."/>
            <person name="Moore K.A."/>
            <person name="Stentiford G.D."/>
            <person name="Williams B.A."/>
        </authorList>
    </citation>
    <scope>NUCLEOTIDE SEQUENCE [LARGE SCALE GENOMIC DNA]</scope>
    <source>
        <strain evidence="8 9">GB1</strain>
    </source>
</reference>
<name>A0A1Y1S8D1_9MICR</name>
<dbReference type="Proteomes" id="UP000192639">
    <property type="component" value="Unassembled WGS sequence"/>
</dbReference>
<dbReference type="AlphaFoldDB" id="A0A1Y1S8D1"/>
<evidence type="ECO:0000256" key="2">
    <source>
        <dbReference type="ARBA" id="ARBA00007922"/>
    </source>
</evidence>
<evidence type="ECO:0000256" key="5">
    <source>
        <dbReference type="ARBA" id="ARBA00023254"/>
    </source>
</evidence>
<comment type="caution">
    <text evidence="8">The sequence shown here is derived from an EMBL/GenBank/DDBJ whole genome shotgun (WGS) entry which is preliminary data.</text>
</comment>
<dbReference type="GO" id="GO:0120230">
    <property type="term" value="F:recombinase activator activity"/>
    <property type="evidence" value="ECO:0007669"/>
    <property type="project" value="TreeGrafter"/>
</dbReference>
<dbReference type="PANTHER" id="PTHR15938:SF0">
    <property type="entry name" value="HOMOLOGOUS-PAIRING PROTEIN 2 HOMOLOG"/>
    <property type="match status" value="1"/>
</dbReference>
<keyword evidence="9" id="KW-1185">Reference proteome</keyword>
<keyword evidence="4" id="KW-0539">Nucleus</keyword>
<evidence type="ECO:0000313" key="9">
    <source>
        <dbReference type="Proteomes" id="UP000192639"/>
    </source>
</evidence>
<dbReference type="GO" id="GO:0007129">
    <property type="term" value="P:homologous chromosome pairing at meiosis"/>
    <property type="evidence" value="ECO:0007669"/>
    <property type="project" value="TreeGrafter"/>
</dbReference>
<comment type="similarity">
    <text evidence="2">Belongs to the HOP2 family.</text>
</comment>